<keyword evidence="3" id="KW-1185">Reference proteome</keyword>
<dbReference type="Pfam" id="PF13020">
    <property type="entry name" value="NOV_C"/>
    <property type="match status" value="1"/>
</dbReference>
<organism evidence="2 3">
    <name type="scientific">Wandonia haliotis</name>
    <dbReference type="NCBI Taxonomy" id="574963"/>
    <lineage>
        <taxon>Bacteria</taxon>
        <taxon>Pseudomonadati</taxon>
        <taxon>Bacteroidota</taxon>
        <taxon>Flavobacteriia</taxon>
        <taxon>Flavobacteriales</taxon>
        <taxon>Crocinitomicaceae</taxon>
        <taxon>Wandonia</taxon>
    </lineage>
</organism>
<comment type="caution">
    <text evidence="2">The sequence shown here is derived from an EMBL/GenBank/DDBJ whole genome shotgun (WGS) entry which is preliminary data.</text>
</comment>
<dbReference type="RefSeq" id="WP_343788763.1">
    <property type="nucleotide sequence ID" value="NZ_BAAAFH010000022.1"/>
</dbReference>
<name>A0ABP3Y3X8_9FLAO</name>
<reference evidence="3" key="1">
    <citation type="journal article" date="2019" name="Int. J. Syst. Evol. Microbiol.">
        <title>The Global Catalogue of Microorganisms (GCM) 10K type strain sequencing project: providing services to taxonomists for standard genome sequencing and annotation.</title>
        <authorList>
            <consortium name="The Broad Institute Genomics Platform"/>
            <consortium name="The Broad Institute Genome Sequencing Center for Infectious Disease"/>
            <person name="Wu L."/>
            <person name="Ma J."/>
        </authorList>
    </citation>
    <scope>NUCLEOTIDE SEQUENCE [LARGE SCALE GENOMIC DNA]</scope>
    <source>
        <strain evidence="3">JCM 16083</strain>
    </source>
</reference>
<feature type="domain" description="Protein NO VEIN C-terminal" evidence="1">
    <location>
        <begin position="161"/>
        <end position="256"/>
    </location>
</feature>
<sequence length="278" mass="32133">MSAWSNIEVELAVADYFTMLAKELAGRNYSKAEHRRNLLPLLSGRSEGAIEFKHQNISAVLINLGQPYIKGYLPRFNFQKILEDKVIDYLIGHKSIEEQFKQFAEGEIDQPIIKKDFDKLIVEAPTGTQLVEEPAAAYTRSPIKTNYLEKEQRNRNLGMLGEEYVMEFEKWQLTISGKQNLADQVRWISKEEGDGTGFDILSRNPNGSDKYIEVKTTKLGKETPFFFSRNELMFSQNKRSDYHLYRLFNFNTNVKMFVKNGSLDTICTSIPMTFKGYF</sequence>
<evidence type="ECO:0000313" key="2">
    <source>
        <dbReference type="EMBL" id="GAA0876275.1"/>
    </source>
</evidence>
<accession>A0ABP3Y3X8</accession>
<dbReference type="EMBL" id="BAAAFH010000022">
    <property type="protein sequence ID" value="GAA0876275.1"/>
    <property type="molecule type" value="Genomic_DNA"/>
</dbReference>
<evidence type="ECO:0000259" key="1">
    <source>
        <dbReference type="Pfam" id="PF13020"/>
    </source>
</evidence>
<dbReference type="InterPro" id="IPR024975">
    <property type="entry name" value="NOV_C"/>
</dbReference>
<dbReference type="Proteomes" id="UP001501126">
    <property type="component" value="Unassembled WGS sequence"/>
</dbReference>
<proteinExistence type="predicted"/>
<protein>
    <submittedName>
        <fullName evidence="2">DUF3883 domain-containing protein</fullName>
    </submittedName>
</protein>
<gene>
    <name evidence="2" type="ORF">GCM10009118_26850</name>
</gene>
<evidence type="ECO:0000313" key="3">
    <source>
        <dbReference type="Proteomes" id="UP001501126"/>
    </source>
</evidence>